<evidence type="ECO:0000256" key="2">
    <source>
        <dbReference type="ARBA" id="ARBA00023013"/>
    </source>
</evidence>
<name>A0A6I9SGZ2_ELAGV</name>
<dbReference type="GO" id="GO:0005634">
    <property type="term" value="C:nucleus"/>
    <property type="evidence" value="ECO:0007669"/>
    <property type="project" value="InterPro"/>
</dbReference>
<dbReference type="Proteomes" id="UP000504607">
    <property type="component" value="Chromosome 15"/>
</dbReference>
<proteinExistence type="inferred from homology"/>
<dbReference type="GeneID" id="105058260"/>
<dbReference type="InterPro" id="IPR044898">
    <property type="entry name" value="CDI_dom_sf"/>
</dbReference>
<dbReference type="PANTHER" id="PTHR46776">
    <property type="entry name" value="CYCLIN-DEPENDENT KINASE INHIBITOR 4-RELATED"/>
    <property type="match status" value="1"/>
</dbReference>
<evidence type="ECO:0000259" key="4">
    <source>
        <dbReference type="Pfam" id="PF02234"/>
    </source>
</evidence>
<keyword evidence="5" id="KW-1185">Reference proteome</keyword>
<sequence>MGKYMRKCRGVGGEVAVMEVSQVVGVRTRARTLALASASPAAATAERAGSKRRKVAGAAGVVQNSYLQLRSRSVVMTSRRTPANSGGSRARCPSPAPDRLSRSSSNASSEVASVEDPRPLQGSGDPEVDDELETLPSHFECSRERRETTPSSELRVESGDLESTAEKRKSRRSATEMAAAVVMPPVAEIEEFFAAAERANSENLRLFGDRYNYDVANDVPLDGRYEWVRLEP</sequence>
<keyword evidence="2 6" id="KW-0649">Protein kinase inhibitor</keyword>
<dbReference type="RefSeq" id="XP_010939445.1">
    <property type="nucleotide sequence ID" value="XM_010941143.1"/>
</dbReference>
<feature type="compositionally biased region" description="Basic and acidic residues" evidence="3">
    <location>
        <begin position="140"/>
        <end position="158"/>
    </location>
</feature>
<organism evidence="5 6">
    <name type="scientific">Elaeis guineensis var. tenera</name>
    <name type="common">Oil palm</name>
    <dbReference type="NCBI Taxonomy" id="51953"/>
    <lineage>
        <taxon>Eukaryota</taxon>
        <taxon>Viridiplantae</taxon>
        <taxon>Streptophyta</taxon>
        <taxon>Embryophyta</taxon>
        <taxon>Tracheophyta</taxon>
        <taxon>Spermatophyta</taxon>
        <taxon>Magnoliopsida</taxon>
        <taxon>Liliopsida</taxon>
        <taxon>Arecaceae</taxon>
        <taxon>Arecoideae</taxon>
        <taxon>Cocoseae</taxon>
        <taxon>Elaeidinae</taxon>
        <taxon>Elaeis</taxon>
    </lineage>
</organism>
<dbReference type="InterPro" id="IPR003175">
    <property type="entry name" value="CDI_dom"/>
</dbReference>
<dbReference type="GO" id="GO:0004861">
    <property type="term" value="F:cyclin-dependent protein serine/threonine kinase inhibitor activity"/>
    <property type="evidence" value="ECO:0007669"/>
    <property type="project" value="InterPro"/>
</dbReference>
<dbReference type="InterPro" id="IPR044275">
    <property type="entry name" value="KRP"/>
</dbReference>
<evidence type="ECO:0000256" key="1">
    <source>
        <dbReference type="ARBA" id="ARBA00010274"/>
    </source>
</evidence>
<comment type="similarity">
    <text evidence="1">Belongs to the CDI family. ICK/KRP subfamily.</text>
</comment>
<evidence type="ECO:0000313" key="5">
    <source>
        <dbReference type="Proteomes" id="UP000504607"/>
    </source>
</evidence>
<reference evidence="6" key="1">
    <citation type="submission" date="2025-08" db="UniProtKB">
        <authorList>
            <consortium name="RefSeq"/>
        </authorList>
    </citation>
    <scope>IDENTIFICATION</scope>
</reference>
<feature type="region of interest" description="Disordered" evidence="3">
    <location>
        <begin position="74"/>
        <end position="177"/>
    </location>
</feature>
<protein>
    <submittedName>
        <fullName evidence="6">Cyclin-dependent kinase inhibitor 1</fullName>
    </submittedName>
</protein>
<dbReference type="PIRSF" id="PIRSF017811">
    <property type="entry name" value="CDK_inhib_pln"/>
    <property type="match status" value="1"/>
</dbReference>
<evidence type="ECO:0000256" key="3">
    <source>
        <dbReference type="SAM" id="MobiDB-lite"/>
    </source>
</evidence>
<gene>
    <name evidence="6" type="primary">LOC105058260</name>
</gene>
<dbReference type="OrthoDB" id="9940972at2759"/>
<feature type="compositionally biased region" description="Low complexity" evidence="3">
    <location>
        <begin position="102"/>
        <end position="114"/>
    </location>
</feature>
<dbReference type="FunCoup" id="A0A6I9SGZ2">
    <property type="interactions" value="12"/>
</dbReference>
<dbReference type="InParanoid" id="A0A6I9SGZ2"/>
<dbReference type="Gene3D" id="4.10.365.10">
    <property type="entry name" value="p27"/>
    <property type="match status" value="1"/>
</dbReference>
<dbReference type="GO" id="GO:0051726">
    <property type="term" value="P:regulation of cell cycle"/>
    <property type="evidence" value="ECO:0007669"/>
    <property type="project" value="InterPro"/>
</dbReference>
<feature type="domain" description="Cyclin-dependent kinase inhibitor" evidence="4">
    <location>
        <begin position="184"/>
        <end position="230"/>
    </location>
</feature>
<evidence type="ECO:0000313" key="6">
    <source>
        <dbReference type="RefSeq" id="XP_010939445.1"/>
    </source>
</evidence>
<dbReference type="KEGG" id="egu:105058260"/>
<dbReference type="AlphaFoldDB" id="A0A6I9SGZ2"/>
<dbReference type="Pfam" id="PF02234">
    <property type="entry name" value="CDI"/>
    <property type="match status" value="1"/>
</dbReference>
<accession>A0A6I9SGZ2</accession>